<dbReference type="AlphaFoldDB" id="A0A514CKB1"/>
<protein>
    <submittedName>
        <fullName evidence="1">Uncharacterized protein</fullName>
    </submittedName>
</protein>
<sequence length="368" mass="41730">MANKQIQKAGEGAQQLQADSMIVNVGIDEKRAREIYQEMNLQLRKEYSKEAFEIATSRVSEFENRLMPKMDAVDGALEAFADPSFQLLLVEAQKTAASTERPADYDLLAELLIHRFQKGENRVTRAGIIRAVEIVDKISDEALLGLTVFHSVTFFFPASGDILQGLETLDNLFGKIIYGELPVGNEWLDHLDILDAVRINAIGNLKTIEQYYPNMLVGYTEVGIEKESENYNQALDILKSNGLPKNILVNHYLNPDFVRLNLPSKEQIDSLTLNQQIVQNGKVSTLTIPINENQKKALKLIYDLYKQDVSLKQNNIKQLMVEWDKFPNLKKLREWWDKLSSSIQITSVGKVLAHSNAQRCDKNLPPLN</sequence>
<dbReference type="OrthoDB" id="5083961at2"/>
<keyword evidence="2" id="KW-1185">Reference proteome</keyword>
<dbReference type="NCBIfam" id="NF045477">
    <property type="entry name" value="LPO_1073_dom"/>
    <property type="match status" value="1"/>
</dbReference>
<proteinExistence type="predicted"/>
<gene>
    <name evidence="1" type="ORF">FKX85_14885</name>
</gene>
<evidence type="ECO:0000313" key="1">
    <source>
        <dbReference type="EMBL" id="QDH80253.1"/>
    </source>
</evidence>
<organism evidence="1 2">
    <name type="scientific">Echinicola soli</name>
    <dbReference type="NCBI Taxonomy" id="2591634"/>
    <lineage>
        <taxon>Bacteria</taxon>
        <taxon>Pseudomonadati</taxon>
        <taxon>Bacteroidota</taxon>
        <taxon>Cytophagia</taxon>
        <taxon>Cytophagales</taxon>
        <taxon>Cyclobacteriaceae</taxon>
        <taxon>Echinicola</taxon>
    </lineage>
</organism>
<reference evidence="1 2" key="1">
    <citation type="submission" date="2019-06" db="EMBL/GenBank/DDBJ databases">
        <title>Echinicola alkalisoli sp. nov. isolated from saline soil.</title>
        <authorList>
            <person name="Sun J.-Q."/>
            <person name="Xu L."/>
        </authorList>
    </citation>
    <scope>NUCLEOTIDE SEQUENCE [LARGE SCALE GENOMIC DNA]</scope>
    <source>
        <strain evidence="1 2">LN3S3</strain>
    </source>
</reference>
<accession>A0A514CKB1</accession>
<evidence type="ECO:0000313" key="2">
    <source>
        <dbReference type="Proteomes" id="UP000316614"/>
    </source>
</evidence>
<dbReference type="RefSeq" id="WP_141615489.1">
    <property type="nucleotide sequence ID" value="NZ_CP041253.1"/>
</dbReference>
<dbReference type="KEGG" id="echi:FKX85_14885"/>
<dbReference type="InterPro" id="IPR053773">
    <property type="entry name" value="Vpar_1526-like"/>
</dbReference>
<dbReference type="Proteomes" id="UP000316614">
    <property type="component" value="Chromosome"/>
</dbReference>
<dbReference type="EMBL" id="CP041253">
    <property type="protein sequence ID" value="QDH80253.1"/>
    <property type="molecule type" value="Genomic_DNA"/>
</dbReference>
<name>A0A514CKB1_9BACT</name>